<dbReference type="PROSITE" id="PS51318">
    <property type="entry name" value="TAT"/>
    <property type="match status" value="1"/>
</dbReference>
<dbReference type="PANTHER" id="PTHR30032:SF8">
    <property type="entry name" value="GERMINATION-SPECIFIC N-ACETYLMURAMOYL-L-ALANINE AMIDASE"/>
    <property type="match status" value="1"/>
</dbReference>
<sequence length="341" mass="34989">MASRRVPFVLTAGLGALLLIGSVAAPASALPDGVQRIGGADRFEVSAAISADTYPGPAAVPIAYVVSGESFPDALSASALAGLQGGPVLLTRKEALPDSIRTELSRIDPVKIVVLGGVNAISESVVAELRRFSPTVTRIGGADRFEVSAAASRAVFAPGTPVPTVPRLYIASGENYPDALSGSAAAAFKGGPVLLVTKTGIPAAVKTELLRIRPSEIIVLGGIHAIDPVVFDELKRDVQAATYRITGADRFTVSADTAEAFPTGTTKTVYVASGENYPDALSGGVAAARSLGPLLLVRSDSIPDDIKAQLRRLQPTKIVILGGTSAVATSVETELRGFLAP</sequence>
<accession>A0A852SM73</accession>
<gene>
    <name evidence="2" type="ORF">BJ984_000375</name>
</gene>
<keyword evidence="1" id="KW-0732">Signal</keyword>
<keyword evidence="3" id="KW-1185">Reference proteome</keyword>
<evidence type="ECO:0000313" key="3">
    <source>
        <dbReference type="Proteomes" id="UP000549913"/>
    </source>
</evidence>
<dbReference type="PANTHER" id="PTHR30032">
    <property type="entry name" value="N-ACETYLMURAMOYL-L-ALANINE AMIDASE-RELATED"/>
    <property type="match status" value="1"/>
</dbReference>
<dbReference type="Gene3D" id="3.40.50.12090">
    <property type="match status" value="1"/>
</dbReference>
<dbReference type="Proteomes" id="UP000549913">
    <property type="component" value="Unassembled WGS sequence"/>
</dbReference>
<dbReference type="InterPro" id="IPR051922">
    <property type="entry name" value="Bact_Sporulation_Assoc"/>
</dbReference>
<name>A0A852SM73_9MICO</name>
<dbReference type="Pfam" id="PF04122">
    <property type="entry name" value="CW_binding_2"/>
    <property type="match status" value="3"/>
</dbReference>
<comment type="caution">
    <text evidence="2">The sequence shown here is derived from an EMBL/GenBank/DDBJ whole genome shotgun (WGS) entry which is preliminary data.</text>
</comment>
<feature type="chain" id="PRO_5032886660" evidence="1">
    <location>
        <begin position="30"/>
        <end position="341"/>
    </location>
</feature>
<dbReference type="InterPro" id="IPR007253">
    <property type="entry name" value="Cell_wall-bd_2"/>
</dbReference>
<evidence type="ECO:0000256" key="1">
    <source>
        <dbReference type="SAM" id="SignalP"/>
    </source>
</evidence>
<organism evidence="2 3">
    <name type="scientific">Herbiconiux flava</name>
    <dbReference type="NCBI Taxonomy" id="881268"/>
    <lineage>
        <taxon>Bacteria</taxon>
        <taxon>Bacillati</taxon>
        <taxon>Actinomycetota</taxon>
        <taxon>Actinomycetes</taxon>
        <taxon>Micrococcales</taxon>
        <taxon>Microbacteriaceae</taxon>
        <taxon>Herbiconiux</taxon>
    </lineage>
</organism>
<dbReference type="AlphaFoldDB" id="A0A852SM73"/>
<evidence type="ECO:0000313" key="2">
    <source>
        <dbReference type="EMBL" id="NYD69217.1"/>
    </source>
</evidence>
<dbReference type="InterPro" id="IPR006311">
    <property type="entry name" value="TAT_signal"/>
</dbReference>
<dbReference type="EMBL" id="JACCBM010000001">
    <property type="protein sequence ID" value="NYD69217.1"/>
    <property type="molecule type" value="Genomic_DNA"/>
</dbReference>
<feature type="signal peptide" evidence="1">
    <location>
        <begin position="1"/>
        <end position="29"/>
    </location>
</feature>
<proteinExistence type="predicted"/>
<dbReference type="RefSeq" id="WP_179546585.1">
    <property type="nucleotide sequence ID" value="NZ_BSEW01000001.1"/>
</dbReference>
<reference evidence="2 3" key="1">
    <citation type="submission" date="2020-07" db="EMBL/GenBank/DDBJ databases">
        <title>Sequencing the genomes of 1000 actinobacteria strains.</title>
        <authorList>
            <person name="Klenk H.-P."/>
        </authorList>
    </citation>
    <scope>NUCLEOTIDE SEQUENCE [LARGE SCALE GENOMIC DNA]</scope>
    <source>
        <strain evidence="2 3">DSM 26474</strain>
    </source>
</reference>
<protein>
    <submittedName>
        <fullName evidence="2">Putative cell wall-binding protein</fullName>
    </submittedName>
</protein>